<proteinExistence type="predicted"/>
<sequence>MLMLAWSGLVWHGLVWSGMVQYISPPQAFFVAAAGPRSVVDHGFSHRLHARHGGRLDKTTVVVVVVVVVQSGRRVHRRGQERRALPLGEKEEPKGQ</sequence>
<keyword evidence="4" id="KW-1185">Reference proteome</keyword>
<feature type="chain" id="PRO_5026043617" description="Secreted protein" evidence="2">
    <location>
        <begin position="18"/>
        <end position="96"/>
    </location>
</feature>
<feature type="signal peptide" evidence="2">
    <location>
        <begin position="1"/>
        <end position="17"/>
    </location>
</feature>
<evidence type="ECO:0000313" key="4">
    <source>
        <dbReference type="Proteomes" id="UP000799428"/>
    </source>
</evidence>
<dbReference type="EMBL" id="MU005766">
    <property type="protein sequence ID" value="KAF2712441.1"/>
    <property type="molecule type" value="Genomic_DNA"/>
</dbReference>
<evidence type="ECO:0000256" key="2">
    <source>
        <dbReference type="SAM" id="SignalP"/>
    </source>
</evidence>
<dbReference type="AlphaFoldDB" id="A0A6G1KJ65"/>
<protein>
    <recommendedName>
        <fullName evidence="5">Secreted protein</fullName>
    </recommendedName>
</protein>
<keyword evidence="2" id="KW-0732">Signal</keyword>
<name>A0A6G1KJ65_9PLEO</name>
<reference evidence="3" key="1">
    <citation type="journal article" date="2020" name="Stud. Mycol.">
        <title>101 Dothideomycetes genomes: a test case for predicting lifestyles and emergence of pathogens.</title>
        <authorList>
            <person name="Haridas S."/>
            <person name="Albert R."/>
            <person name="Binder M."/>
            <person name="Bloem J."/>
            <person name="Labutti K."/>
            <person name="Salamov A."/>
            <person name="Andreopoulos B."/>
            <person name="Baker S."/>
            <person name="Barry K."/>
            <person name="Bills G."/>
            <person name="Bluhm B."/>
            <person name="Cannon C."/>
            <person name="Castanera R."/>
            <person name="Culley D."/>
            <person name="Daum C."/>
            <person name="Ezra D."/>
            <person name="Gonzalez J."/>
            <person name="Henrissat B."/>
            <person name="Kuo A."/>
            <person name="Liang C."/>
            <person name="Lipzen A."/>
            <person name="Lutzoni F."/>
            <person name="Magnuson J."/>
            <person name="Mondo S."/>
            <person name="Nolan M."/>
            <person name="Ohm R."/>
            <person name="Pangilinan J."/>
            <person name="Park H.-J."/>
            <person name="Ramirez L."/>
            <person name="Alfaro M."/>
            <person name="Sun H."/>
            <person name="Tritt A."/>
            <person name="Yoshinaga Y."/>
            <person name="Zwiers L.-H."/>
            <person name="Turgeon B."/>
            <person name="Goodwin S."/>
            <person name="Spatafora J."/>
            <person name="Crous P."/>
            <person name="Grigoriev I."/>
        </authorList>
    </citation>
    <scope>NUCLEOTIDE SEQUENCE</scope>
    <source>
        <strain evidence="3">CBS 279.74</strain>
    </source>
</reference>
<evidence type="ECO:0000313" key="3">
    <source>
        <dbReference type="EMBL" id="KAF2712441.1"/>
    </source>
</evidence>
<dbReference type="OrthoDB" id="10070526at2759"/>
<accession>A0A6G1KJ65</accession>
<organism evidence="3 4">
    <name type="scientific">Pleomassaria siparia CBS 279.74</name>
    <dbReference type="NCBI Taxonomy" id="1314801"/>
    <lineage>
        <taxon>Eukaryota</taxon>
        <taxon>Fungi</taxon>
        <taxon>Dikarya</taxon>
        <taxon>Ascomycota</taxon>
        <taxon>Pezizomycotina</taxon>
        <taxon>Dothideomycetes</taxon>
        <taxon>Pleosporomycetidae</taxon>
        <taxon>Pleosporales</taxon>
        <taxon>Pleomassariaceae</taxon>
        <taxon>Pleomassaria</taxon>
    </lineage>
</organism>
<evidence type="ECO:0000256" key="1">
    <source>
        <dbReference type="SAM" id="MobiDB-lite"/>
    </source>
</evidence>
<feature type="compositionally biased region" description="Basic and acidic residues" evidence="1">
    <location>
        <begin position="81"/>
        <end position="96"/>
    </location>
</feature>
<evidence type="ECO:0008006" key="5">
    <source>
        <dbReference type="Google" id="ProtNLM"/>
    </source>
</evidence>
<feature type="region of interest" description="Disordered" evidence="1">
    <location>
        <begin position="76"/>
        <end position="96"/>
    </location>
</feature>
<dbReference type="Proteomes" id="UP000799428">
    <property type="component" value="Unassembled WGS sequence"/>
</dbReference>
<gene>
    <name evidence="3" type="ORF">K504DRAFT_464535</name>
</gene>